<dbReference type="SUPFAM" id="SSF81698">
    <property type="entry name" value="FF domain"/>
    <property type="match status" value="3"/>
</dbReference>
<dbReference type="AlphaFoldDB" id="A0A1D6GPA1"/>
<evidence type="ECO:0000256" key="2">
    <source>
        <dbReference type="SAM" id="Coils"/>
    </source>
</evidence>
<feature type="domain" description="FF" evidence="5">
    <location>
        <begin position="231"/>
        <end position="285"/>
    </location>
</feature>
<dbReference type="SUPFAM" id="SSF51045">
    <property type="entry name" value="WW domain"/>
    <property type="match status" value="2"/>
</dbReference>
<dbReference type="Gene3D" id="2.20.70.10">
    <property type="match status" value="2"/>
</dbReference>
<feature type="domain" description="FF" evidence="5">
    <location>
        <begin position="295"/>
        <end position="353"/>
    </location>
</feature>
<evidence type="ECO:0000256" key="1">
    <source>
        <dbReference type="ARBA" id="ARBA00022737"/>
    </source>
</evidence>
<dbReference type="PROSITE" id="PS51676">
    <property type="entry name" value="FF"/>
    <property type="match status" value="3"/>
</dbReference>
<dbReference type="FunFam" id="1.10.10.440:FF:000021">
    <property type="entry name" value="pre-mRNA-processing protein 40C isoform X1"/>
    <property type="match status" value="1"/>
</dbReference>
<evidence type="ECO:0000259" key="4">
    <source>
        <dbReference type="PROSITE" id="PS50020"/>
    </source>
</evidence>
<keyword evidence="2" id="KW-0175">Coiled coil</keyword>
<feature type="region of interest" description="Disordered" evidence="3">
    <location>
        <begin position="426"/>
        <end position="457"/>
    </location>
</feature>
<feature type="region of interest" description="Disordered" evidence="3">
    <location>
        <begin position="202"/>
        <end position="231"/>
    </location>
</feature>
<feature type="domain" description="WW" evidence="4">
    <location>
        <begin position="116"/>
        <end position="143"/>
    </location>
</feature>
<dbReference type="InterPro" id="IPR036020">
    <property type="entry name" value="WW_dom_sf"/>
</dbReference>
<dbReference type="GO" id="GO:0070063">
    <property type="term" value="F:RNA polymerase binding"/>
    <property type="evidence" value="ECO:0007669"/>
    <property type="project" value="InterPro"/>
</dbReference>
<dbReference type="ExpressionAtlas" id="A0A1D6GPA1">
    <property type="expression patterns" value="baseline and differential"/>
</dbReference>
<dbReference type="FunFam" id="2.20.70.10:FF:000067">
    <property type="entry name" value="Pre-mRNA-processing protein 40C"/>
    <property type="match status" value="1"/>
</dbReference>
<evidence type="ECO:0000259" key="5">
    <source>
        <dbReference type="PROSITE" id="PS51676"/>
    </source>
</evidence>
<accession>A0A1D6GPA1</accession>
<feature type="coiled-coil region" evidence="2">
    <location>
        <begin position="284"/>
        <end position="322"/>
    </location>
</feature>
<protein>
    <submittedName>
        <fullName evidence="6">Pre-mRNA-processing protein 40C</fullName>
    </submittedName>
</protein>
<dbReference type="InterPro" id="IPR045148">
    <property type="entry name" value="TCRG1-like"/>
</dbReference>
<dbReference type="FunFam" id="1.10.10.440:FF:000030">
    <property type="entry name" value="Pre-mRNA-processing protein 40C"/>
    <property type="match status" value="1"/>
</dbReference>
<dbReference type="Pfam" id="PF01846">
    <property type="entry name" value="FF"/>
    <property type="match status" value="4"/>
</dbReference>
<dbReference type="PROSITE" id="PS01159">
    <property type="entry name" value="WW_DOMAIN_1"/>
    <property type="match status" value="2"/>
</dbReference>
<dbReference type="InterPro" id="IPR002713">
    <property type="entry name" value="FF_domain"/>
</dbReference>
<reference evidence="6" key="1">
    <citation type="submission" date="2015-12" db="EMBL/GenBank/DDBJ databases">
        <title>Update maize B73 reference genome by single molecule sequencing technologies.</title>
        <authorList>
            <consortium name="Maize Genome Sequencing Project"/>
            <person name="Ware D."/>
        </authorList>
    </citation>
    <scope>NUCLEOTIDE SEQUENCE</scope>
    <source>
        <tissue evidence="6">Seedling</tissue>
    </source>
</reference>
<dbReference type="PANTHER" id="PTHR15377:SF3">
    <property type="entry name" value="WW DOMAIN-CONTAINING PROTEIN"/>
    <property type="match status" value="1"/>
</dbReference>
<dbReference type="FunFam" id="2.20.70.10:FF:000070">
    <property type="entry name" value="Pre-mRNA-processing protein 40C"/>
    <property type="match status" value="1"/>
</dbReference>
<evidence type="ECO:0000313" key="6">
    <source>
        <dbReference type="EMBL" id="AQK64998.1"/>
    </source>
</evidence>
<proteinExistence type="predicted"/>
<dbReference type="PANTHER" id="PTHR15377">
    <property type="entry name" value="TRANSCRIPTION ELONGATION REGULATOR 1"/>
    <property type="match status" value="1"/>
</dbReference>
<dbReference type="CDD" id="cd00201">
    <property type="entry name" value="WW"/>
    <property type="match status" value="2"/>
</dbReference>
<organism evidence="6">
    <name type="scientific">Zea mays</name>
    <name type="common">Maize</name>
    <dbReference type="NCBI Taxonomy" id="4577"/>
    <lineage>
        <taxon>Eukaryota</taxon>
        <taxon>Viridiplantae</taxon>
        <taxon>Streptophyta</taxon>
        <taxon>Embryophyta</taxon>
        <taxon>Tracheophyta</taxon>
        <taxon>Spermatophyta</taxon>
        <taxon>Magnoliopsida</taxon>
        <taxon>Liliopsida</taxon>
        <taxon>Poales</taxon>
        <taxon>Poaceae</taxon>
        <taxon>PACMAD clade</taxon>
        <taxon>Panicoideae</taxon>
        <taxon>Andropogonodae</taxon>
        <taxon>Andropogoneae</taxon>
        <taxon>Tripsacinae</taxon>
        <taxon>Zea</taxon>
    </lineage>
</organism>
<feature type="domain" description="FF" evidence="5">
    <location>
        <begin position="362"/>
        <end position="416"/>
    </location>
</feature>
<dbReference type="InterPro" id="IPR036517">
    <property type="entry name" value="FF_domain_sf"/>
</dbReference>
<sequence>MAFANVQPPGVSTGGDRKVQASTNAGSEQSTHAAAEPDSTGHGGQVTEQLEDNRNTGVQDSDAWSAHKTETGVVYYYNALTGESTYQKPTGYKGELEKVATEPVPVSWDKLAGTNWSIVTTSDGKKYYYDNKQKVSSWQLPPEVCEILKNAESGSLKEGSTSLQDAGASSAPSALATSSATSELNGSKPADAALKGQLVANNGEKLKDNNGDVNISDSSSDSDDEEHGPSKEDCIRQFKVMLKERGVAPFSKWEKELPKIVFDPRFKAIPSHSTRRAIFDHYVRTRAEEERKEKRAALKAAVEAYKELLEEASEDINQKTDYQEFKRKWGADTRFEALDRKEREILFSEKVKAVQEKVQSMRKAVIANFKSMLRESKDITSTSRWAKVKENFRSDPRYKAMKHEERETIFNEYIVELKSAEQEAEQAAKAKVDEQAKLKERERETRKRKEREEQEMERVKMKIRRKEAVSSYQALLVEMIKDPKASWTESKPKLEKDPQAVCT</sequence>
<dbReference type="PROSITE" id="PS50020">
    <property type="entry name" value="WW_DOMAIN_2"/>
    <property type="match status" value="2"/>
</dbReference>
<feature type="domain" description="WW" evidence="4">
    <location>
        <begin position="64"/>
        <end position="91"/>
    </location>
</feature>
<dbReference type="EMBL" id="CM000781">
    <property type="protein sequence ID" value="AQK64998.1"/>
    <property type="molecule type" value="Genomic_DNA"/>
</dbReference>
<feature type="region of interest" description="Disordered" evidence="3">
    <location>
        <begin position="1"/>
        <end position="64"/>
    </location>
</feature>
<evidence type="ECO:0000256" key="3">
    <source>
        <dbReference type="SAM" id="MobiDB-lite"/>
    </source>
</evidence>
<gene>
    <name evidence="6" type="ORF">ZEAMMB73_Zm00001d013989</name>
</gene>
<keyword evidence="1" id="KW-0677">Repeat</keyword>
<dbReference type="SMART" id="SM00441">
    <property type="entry name" value="FF"/>
    <property type="match status" value="3"/>
</dbReference>
<dbReference type="InterPro" id="IPR001202">
    <property type="entry name" value="WW_dom"/>
</dbReference>
<dbReference type="SMART" id="SM00456">
    <property type="entry name" value="WW"/>
    <property type="match status" value="2"/>
</dbReference>
<dbReference type="Gene3D" id="1.10.10.440">
    <property type="entry name" value="FF domain"/>
    <property type="match status" value="4"/>
</dbReference>
<feature type="compositionally biased region" description="Polar residues" evidence="3">
    <location>
        <begin position="20"/>
        <end position="32"/>
    </location>
</feature>
<dbReference type="Pfam" id="PF00397">
    <property type="entry name" value="WW"/>
    <property type="match status" value="1"/>
</dbReference>
<name>A0A1D6GPA1_MAIZE</name>